<comment type="subcellular location">
    <subcellularLocation>
        <location evidence="1">Cell outer membrane</location>
        <topology evidence="1">Multi-pass membrane protein</topology>
    </subcellularLocation>
</comment>
<keyword evidence="7" id="KW-0406">Ion transport</keyword>
<keyword evidence="6 11" id="KW-0732">Signal</keyword>
<keyword evidence="3" id="KW-0813">Transport</keyword>
<dbReference type="GO" id="GO:0015288">
    <property type="term" value="F:porin activity"/>
    <property type="evidence" value="ECO:0007669"/>
    <property type="project" value="UniProtKB-KW"/>
</dbReference>
<evidence type="ECO:0000256" key="6">
    <source>
        <dbReference type="ARBA" id="ARBA00022729"/>
    </source>
</evidence>
<dbReference type="InterPro" id="IPR001702">
    <property type="entry name" value="Porin_Gram-ve"/>
</dbReference>
<reference evidence="13 14" key="1">
    <citation type="submission" date="2016-11" db="EMBL/GenBank/DDBJ databases">
        <authorList>
            <person name="Jaros S."/>
            <person name="Januszkiewicz K."/>
            <person name="Wedrychowicz H."/>
        </authorList>
    </citation>
    <scope>NUCLEOTIDE SEQUENCE [LARGE SCALE GENOMIC DNA]</scope>
    <source>
        <strain evidence="13 14">GAS95</strain>
    </source>
</reference>
<evidence type="ECO:0000313" key="14">
    <source>
        <dbReference type="Proteomes" id="UP000185151"/>
    </source>
</evidence>
<sequence length="400" mass="42712">MQDHYDVITMRKTLLAAAVSLCWAASSHAQSSVTLYGIVDTAVIYANNQTTGKAGAPGHSGVEMDSGGISGTRWGVRGSEDLGGGLSAVFMLEDGFSSATGKLSNSGDLFGRQAFVGLSSKMYGTITAGRQYSFMSQYLSALSAEGLGWAGNLADHPFDNDDMIRHQSIQNSVRYESPTYRGLTVGTMYGFSNEAGEFSNDRAYSMGAKYENGPVSLVASYLQINRSVGTANVNPNGAVTNGDSDAVITGGSQQIWGLGGKYAFGPASIGLVWTHSSTNDVTSVYQGGNLAQLVGSLLRFNNFEINGQYFVTRALSLAASYTYTDGRFDSSSGSLSPKWHEAIVQADYQFSHRTDVYLESLYQTVSGGGNNPAFNASMFNVTPSANNRQLLFVAGFRHRF</sequence>
<keyword evidence="4" id="KW-1134">Transmembrane beta strand</keyword>
<dbReference type="EMBL" id="FSRU01000001">
    <property type="protein sequence ID" value="SIO36070.1"/>
    <property type="molecule type" value="Genomic_DNA"/>
</dbReference>
<evidence type="ECO:0000256" key="11">
    <source>
        <dbReference type="SAM" id="SignalP"/>
    </source>
</evidence>
<dbReference type="Gene3D" id="2.40.160.10">
    <property type="entry name" value="Porin"/>
    <property type="match status" value="1"/>
</dbReference>
<evidence type="ECO:0000256" key="1">
    <source>
        <dbReference type="ARBA" id="ARBA00004571"/>
    </source>
</evidence>
<name>A0A1N6IVK8_9BURK</name>
<evidence type="ECO:0000259" key="12">
    <source>
        <dbReference type="Pfam" id="PF13609"/>
    </source>
</evidence>
<accession>A0A1N6IVK8</accession>
<dbReference type="Proteomes" id="UP000185151">
    <property type="component" value="Unassembled WGS sequence"/>
</dbReference>
<evidence type="ECO:0000256" key="9">
    <source>
        <dbReference type="ARBA" id="ARBA00023136"/>
    </source>
</evidence>
<dbReference type="GO" id="GO:0009279">
    <property type="term" value="C:cell outer membrane"/>
    <property type="evidence" value="ECO:0007669"/>
    <property type="project" value="UniProtKB-SubCell"/>
</dbReference>
<dbReference type="PANTHER" id="PTHR34501:SF9">
    <property type="entry name" value="MAJOR OUTER MEMBRANE PROTEIN P.IA"/>
    <property type="match status" value="1"/>
</dbReference>
<dbReference type="InterPro" id="IPR023614">
    <property type="entry name" value="Porin_dom_sf"/>
</dbReference>
<evidence type="ECO:0000256" key="8">
    <source>
        <dbReference type="ARBA" id="ARBA00023114"/>
    </source>
</evidence>
<keyword evidence="5" id="KW-0812">Transmembrane</keyword>
<evidence type="ECO:0000313" key="13">
    <source>
        <dbReference type="EMBL" id="SIO36070.1"/>
    </source>
</evidence>
<dbReference type="SUPFAM" id="SSF56935">
    <property type="entry name" value="Porins"/>
    <property type="match status" value="1"/>
</dbReference>
<keyword evidence="14" id="KW-1185">Reference proteome</keyword>
<keyword evidence="10" id="KW-0998">Cell outer membrane</keyword>
<gene>
    <name evidence="13" type="ORF">SAMN05444165_2537</name>
</gene>
<feature type="signal peptide" evidence="11">
    <location>
        <begin position="1"/>
        <end position="29"/>
    </location>
</feature>
<protein>
    <submittedName>
        <fullName evidence="13">Outer membrane protein (Porin)</fullName>
    </submittedName>
</protein>
<keyword evidence="8" id="KW-0626">Porin</keyword>
<evidence type="ECO:0000256" key="2">
    <source>
        <dbReference type="ARBA" id="ARBA00011233"/>
    </source>
</evidence>
<evidence type="ECO:0000256" key="7">
    <source>
        <dbReference type="ARBA" id="ARBA00023065"/>
    </source>
</evidence>
<dbReference type="PRINTS" id="PR00184">
    <property type="entry name" value="NEISSPPORIN"/>
</dbReference>
<evidence type="ECO:0000256" key="3">
    <source>
        <dbReference type="ARBA" id="ARBA00022448"/>
    </source>
</evidence>
<evidence type="ECO:0000256" key="5">
    <source>
        <dbReference type="ARBA" id="ARBA00022692"/>
    </source>
</evidence>
<dbReference type="CDD" id="cd00342">
    <property type="entry name" value="gram_neg_porins"/>
    <property type="match status" value="1"/>
</dbReference>
<feature type="chain" id="PRO_5012929807" evidence="11">
    <location>
        <begin position="30"/>
        <end position="400"/>
    </location>
</feature>
<dbReference type="PANTHER" id="PTHR34501">
    <property type="entry name" value="PROTEIN YDDL-RELATED"/>
    <property type="match status" value="1"/>
</dbReference>
<dbReference type="InterPro" id="IPR002299">
    <property type="entry name" value="Porin_Neis"/>
</dbReference>
<organism evidence="13 14">
    <name type="scientific">Paraburkholderia phenazinium</name>
    <dbReference type="NCBI Taxonomy" id="60549"/>
    <lineage>
        <taxon>Bacteria</taxon>
        <taxon>Pseudomonadati</taxon>
        <taxon>Pseudomonadota</taxon>
        <taxon>Betaproteobacteria</taxon>
        <taxon>Burkholderiales</taxon>
        <taxon>Burkholderiaceae</taxon>
        <taxon>Paraburkholderia</taxon>
    </lineage>
</organism>
<dbReference type="GO" id="GO:0034220">
    <property type="term" value="P:monoatomic ion transmembrane transport"/>
    <property type="evidence" value="ECO:0007669"/>
    <property type="project" value="InterPro"/>
</dbReference>
<dbReference type="InterPro" id="IPR033900">
    <property type="entry name" value="Gram_neg_porin_domain"/>
</dbReference>
<dbReference type="AlphaFoldDB" id="A0A1N6IVK8"/>
<evidence type="ECO:0000256" key="4">
    <source>
        <dbReference type="ARBA" id="ARBA00022452"/>
    </source>
</evidence>
<dbReference type="GO" id="GO:0046930">
    <property type="term" value="C:pore complex"/>
    <property type="evidence" value="ECO:0007669"/>
    <property type="project" value="UniProtKB-KW"/>
</dbReference>
<dbReference type="PRINTS" id="PR00182">
    <property type="entry name" value="ECOLNEIPORIN"/>
</dbReference>
<feature type="domain" description="Porin" evidence="12">
    <location>
        <begin position="17"/>
        <end position="362"/>
    </location>
</feature>
<comment type="subunit">
    <text evidence="2">Homotrimer.</text>
</comment>
<proteinExistence type="predicted"/>
<dbReference type="Pfam" id="PF13609">
    <property type="entry name" value="Porin_4"/>
    <property type="match status" value="1"/>
</dbReference>
<evidence type="ECO:0000256" key="10">
    <source>
        <dbReference type="ARBA" id="ARBA00023237"/>
    </source>
</evidence>
<keyword evidence="9" id="KW-0472">Membrane</keyword>
<dbReference type="InterPro" id="IPR050298">
    <property type="entry name" value="Gram-neg_bact_OMP"/>
</dbReference>